<dbReference type="GO" id="GO:0015280">
    <property type="term" value="F:ligand-gated sodium channel activity"/>
    <property type="evidence" value="ECO:0007669"/>
    <property type="project" value="TreeGrafter"/>
</dbReference>
<accession>A0AAV5UG85</accession>
<dbReference type="PANTHER" id="PTHR11690:SF177">
    <property type="entry name" value="EGF-LIKE DOMAIN-CONTAINING PROTEIN"/>
    <property type="match status" value="1"/>
</dbReference>
<dbReference type="EMBL" id="BTSX01000006">
    <property type="protein sequence ID" value="GMT05305.1"/>
    <property type="molecule type" value="Genomic_DNA"/>
</dbReference>
<evidence type="ECO:0000256" key="9">
    <source>
        <dbReference type="ARBA" id="ARBA00023136"/>
    </source>
</evidence>
<comment type="subcellular location">
    <subcellularLocation>
        <location evidence="1">Membrane</location>
        <topology evidence="1">Multi-pass membrane protein</topology>
    </subcellularLocation>
</comment>
<keyword evidence="7" id="KW-0915">Sodium</keyword>
<keyword evidence="3 13" id="KW-0813">Transport</keyword>
<evidence type="ECO:0000256" key="8">
    <source>
        <dbReference type="ARBA" id="ARBA00023065"/>
    </source>
</evidence>
<comment type="similarity">
    <text evidence="2 13">Belongs to the amiloride-sensitive sodium channel (TC 1.A.6) family.</text>
</comment>
<dbReference type="Proteomes" id="UP001432027">
    <property type="component" value="Unassembled WGS sequence"/>
</dbReference>
<keyword evidence="10" id="KW-0325">Glycoprotein</keyword>
<evidence type="ECO:0000256" key="7">
    <source>
        <dbReference type="ARBA" id="ARBA00023053"/>
    </source>
</evidence>
<name>A0AAV5UG85_9BILA</name>
<comment type="caution">
    <text evidence="15">The sequence shown here is derived from an EMBL/GenBank/DDBJ whole genome shotgun (WGS) entry which is preliminary data.</text>
</comment>
<feature type="non-terminal residue" evidence="15">
    <location>
        <position position="277"/>
    </location>
</feature>
<keyword evidence="4 13" id="KW-0894">Sodium channel</keyword>
<evidence type="ECO:0000256" key="2">
    <source>
        <dbReference type="ARBA" id="ARBA00007193"/>
    </source>
</evidence>
<keyword evidence="8 13" id="KW-0406">Ion transport</keyword>
<reference evidence="15" key="1">
    <citation type="submission" date="2023-10" db="EMBL/GenBank/DDBJ databases">
        <title>Genome assembly of Pristionchus species.</title>
        <authorList>
            <person name="Yoshida K."/>
            <person name="Sommer R.J."/>
        </authorList>
    </citation>
    <scope>NUCLEOTIDE SEQUENCE</scope>
    <source>
        <strain evidence="15">RS0144</strain>
    </source>
</reference>
<evidence type="ECO:0000256" key="6">
    <source>
        <dbReference type="ARBA" id="ARBA00022989"/>
    </source>
</evidence>
<organism evidence="15 16">
    <name type="scientific">Pristionchus entomophagus</name>
    <dbReference type="NCBI Taxonomy" id="358040"/>
    <lineage>
        <taxon>Eukaryota</taxon>
        <taxon>Metazoa</taxon>
        <taxon>Ecdysozoa</taxon>
        <taxon>Nematoda</taxon>
        <taxon>Chromadorea</taxon>
        <taxon>Rhabditida</taxon>
        <taxon>Rhabditina</taxon>
        <taxon>Diplogasteromorpha</taxon>
        <taxon>Diplogasteroidea</taxon>
        <taxon>Neodiplogasteridae</taxon>
        <taxon>Pristionchus</taxon>
    </lineage>
</organism>
<keyword evidence="5 13" id="KW-0812">Transmembrane</keyword>
<dbReference type="PRINTS" id="PR01078">
    <property type="entry name" value="AMINACHANNEL"/>
</dbReference>
<proteinExistence type="inferred from homology"/>
<dbReference type="InterPro" id="IPR001873">
    <property type="entry name" value="ENaC"/>
</dbReference>
<gene>
    <name evidence="15" type="ORF">PENTCL1PPCAC_27479</name>
</gene>
<evidence type="ECO:0000256" key="14">
    <source>
        <dbReference type="SAM" id="Phobius"/>
    </source>
</evidence>
<evidence type="ECO:0000256" key="3">
    <source>
        <dbReference type="ARBA" id="ARBA00022448"/>
    </source>
</evidence>
<feature type="transmembrane region" description="Helical" evidence="14">
    <location>
        <begin position="224"/>
        <end position="243"/>
    </location>
</feature>
<keyword evidence="12 13" id="KW-0407">Ion channel</keyword>
<evidence type="ECO:0000256" key="12">
    <source>
        <dbReference type="ARBA" id="ARBA00023303"/>
    </source>
</evidence>
<evidence type="ECO:0008006" key="17">
    <source>
        <dbReference type="Google" id="ProtNLM"/>
    </source>
</evidence>
<evidence type="ECO:0000313" key="15">
    <source>
        <dbReference type="EMBL" id="GMT05305.1"/>
    </source>
</evidence>
<sequence>MSYTVDEMILEATYEEKPINIRESFTLFNDPSLGNCFTYNHFNATQQSKARGPGARYGLRVTLDFQMDEYVPWVEAVGMYTFVHPIGQNVYLESVKHSLPPGIVDQVSMKKSRFTLMRGLFTHCAASKAEAQSFYFPGDYSVDGCLRSCYQDSVYRSCGCMDPSYSRRPDVKACNFDQLACIDAMTARRGDPYYWPECTCTAPCREEEYLYDTSRAMIIQFSRVLGLTGGFGGVLLGGSMVFFVEVFMLLVRIIMIACGNLKMVSALKMRRNERNYQ</sequence>
<dbReference type="PANTHER" id="PTHR11690">
    <property type="entry name" value="AMILORIDE-SENSITIVE SODIUM CHANNEL-RELATED"/>
    <property type="match status" value="1"/>
</dbReference>
<dbReference type="Gene3D" id="2.60.470.10">
    <property type="entry name" value="Acid-sensing ion channels like domains"/>
    <property type="match status" value="1"/>
</dbReference>
<keyword evidence="11 13" id="KW-0739">Sodium transport</keyword>
<keyword evidence="16" id="KW-1185">Reference proteome</keyword>
<evidence type="ECO:0000256" key="5">
    <source>
        <dbReference type="ARBA" id="ARBA00022692"/>
    </source>
</evidence>
<evidence type="ECO:0000256" key="4">
    <source>
        <dbReference type="ARBA" id="ARBA00022461"/>
    </source>
</evidence>
<dbReference type="AlphaFoldDB" id="A0AAV5UG85"/>
<evidence type="ECO:0000256" key="13">
    <source>
        <dbReference type="RuleBase" id="RU000679"/>
    </source>
</evidence>
<evidence type="ECO:0000256" key="11">
    <source>
        <dbReference type="ARBA" id="ARBA00023201"/>
    </source>
</evidence>
<evidence type="ECO:0000256" key="10">
    <source>
        <dbReference type="ARBA" id="ARBA00023180"/>
    </source>
</evidence>
<dbReference type="GO" id="GO:0005886">
    <property type="term" value="C:plasma membrane"/>
    <property type="evidence" value="ECO:0007669"/>
    <property type="project" value="TreeGrafter"/>
</dbReference>
<keyword evidence="6 14" id="KW-1133">Transmembrane helix</keyword>
<evidence type="ECO:0000313" key="16">
    <source>
        <dbReference type="Proteomes" id="UP001432027"/>
    </source>
</evidence>
<feature type="transmembrane region" description="Helical" evidence="14">
    <location>
        <begin position="249"/>
        <end position="267"/>
    </location>
</feature>
<keyword evidence="9 14" id="KW-0472">Membrane</keyword>
<dbReference type="Pfam" id="PF00858">
    <property type="entry name" value="ASC"/>
    <property type="match status" value="1"/>
</dbReference>
<evidence type="ECO:0000256" key="1">
    <source>
        <dbReference type="ARBA" id="ARBA00004141"/>
    </source>
</evidence>
<protein>
    <recommendedName>
        <fullName evidence="17">Ion channel</fullName>
    </recommendedName>
</protein>